<keyword evidence="3" id="KW-0238">DNA-binding</keyword>
<dbReference type="PATRIC" id="fig|989403.3.peg.2723"/>
<dbReference type="Pfam" id="PF03466">
    <property type="entry name" value="LysR_substrate"/>
    <property type="match status" value="1"/>
</dbReference>
<evidence type="ECO:0000313" key="7">
    <source>
        <dbReference type="Proteomes" id="UP000076577"/>
    </source>
</evidence>
<accession>A0A165YBS8</accession>
<dbReference type="GO" id="GO:0003677">
    <property type="term" value="F:DNA binding"/>
    <property type="evidence" value="ECO:0007669"/>
    <property type="project" value="UniProtKB-KW"/>
</dbReference>
<dbReference type="InterPro" id="IPR058163">
    <property type="entry name" value="LysR-type_TF_proteobact-type"/>
</dbReference>
<evidence type="ECO:0000256" key="1">
    <source>
        <dbReference type="ARBA" id="ARBA00009437"/>
    </source>
</evidence>
<dbReference type="Proteomes" id="UP000076577">
    <property type="component" value="Unassembled WGS sequence"/>
</dbReference>
<sequence>MLIDNIRLFLTITEKGSLVAAGREVGLSATTVSERLAALEAHFGVVLFNRTTRSLSLTDEGRTLLSGAKLVLGEIEELEARIRHGANTLSGLIRISAPIDIGRSLVSNVISTFVKEHPSISIELFLSDGYVDLVGQGYDLALRFGSIEDSTLRVRNIGYFRRIVCASPSYIKTFGVPQTPVDLTQHNCLIMRFGVSLDNVWRFGTAKKPQVVTVRGNKIINDGSLIRQWAREGHGIILKSELDVMPDLKSGKLIALLEDYSPPPSPLQMMFPPGQAQPRRVRALAEALTAAIGESKK</sequence>
<comment type="caution">
    <text evidence="6">The sequence shown here is derived from an EMBL/GenBank/DDBJ whole genome shotgun (WGS) entry which is preliminary data.</text>
</comment>
<dbReference type="EMBL" id="LMCB01000018">
    <property type="protein sequence ID" value="KZL18664.1"/>
    <property type="molecule type" value="Genomic_DNA"/>
</dbReference>
<dbReference type="Pfam" id="PF00126">
    <property type="entry name" value="HTH_1"/>
    <property type="match status" value="1"/>
</dbReference>
<dbReference type="InterPro" id="IPR036390">
    <property type="entry name" value="WH_DNA-bd_sf"/>
</dbReference>
<keyword evidence="7" id="KW-1185">Reference proteome</keyword>
<dbReference type="AlphaFoldDB" id="A0A165YBS8"/>
<dbReference type="RefSeq" id="WP_068006413.1">
    <property type="nucleotide sequence ID" value="NZ_FOFM01000055.1"/>
</dbReference>
<keyword evidence="2" id="KW-0805">Transcription regulation</keyword>
<protein>
    <submittedName>
        <fullName evidence="6">HTH-type transcriptional regulator DmlR</fullName>
    </submittedName>
</protein>
<dbReference type="OrthoDB" id="9813056at2"/>
<dbReference type="InterPro" id="IPR000847">
    <property type="entry name" value="LysR_HTH_N"/>
</dbReference>
<dbReference type="Gene3D" id="3.40.190.290">
    <property type="match status" value="1"/>
</dbReference>
<feature type="domain" description="HTH lysR-type" evidence="5">
    <location>
        <begin position="1"/>
        <end position="58"/>
    </location>
</feature>
<proteinExistence type="inferred from homology"/>
<dbReference type="InterPro" id="IPR005119">
    <property type="entry name" value="LysR_subst-bd"/>
</dbReference>
<evidence type="ECO:0000256" key="3">
    <source>
        <dbReference type="ARBA" id="ARBA00023125"/>
    </source>
</evidence>
<evidence type="ECO:0000313" key="6">
    <source>
        <dbReference type="EMBL" id="KZL18664.1"/>
    </source>
</evidence>
<dbReference type="STRING" id="989403.SAMN05421798_1553"/>
<evidence type="ECO:0000259" key="5">
    <source>
        <dbReference type="PROSITE" id="PS50931"/>
    </source>
</evidence>
<evidence type="ECO:0000256" key="4">
    <source>
        <dbReference type="ARBA" id="ARBA00023163"/>
    </source>
</evidence>
<dbReference type="CDD" id="cd08422">
    <property type="entry name" value="PBP2_CrgA_like"/>
    <property type="match status" value="1"/>
</dbReference>
<dbReference type="FunFam" id="1.10.10.10:FF:000001">
    <property type="entry name" value="LysR family transcriptional regulator"/>
    <property type="match status" value="1"/>
</dbReference>
<dbReference type="GO" id="GO:0003700">
    <property type="term" value="F:DNA-binding transcription factor activity"/>
    <property type="evidence" value="ECO:0007669"/>
    <property type="project" value="InterPro"/>
</dbReference>
<dbReference type="SUPFAM" id="SSF46785">
    <property type="entry name" value="Winged helix' DNA-binding domain"/>
    <property type="match status" value="1"/>
</dbReference>
<comment type="similarity">
    <text evidence="1">Belongs to the LysR transcriptional regulatory family.</text>
</comment>
<reference evidence="6 7" key="1">
    <citation type="journal article" date="2016" name="Front. Microbiol.">
        <title>Comparative Genomic Analysis Reveals a Diverse Repertoire of Genes Involved in Prokaryote-Eukaryote Interactions within the Pseudovibrio Genus.</title>
        <authorList>
            <person name="Romano S."/>
            <person name="Fernandez-Guerra A."/>
            <person name="Reen F.J."/>
            <person name="Glockner F.O."/>
            <person name="Crowley S.P."/>
            <person name="O'Sullivan O."/>
            <person name="Cotter P.D."/>
            <person name="Adams C."/>
            <person name="Dobson A.D."/>
            <person name="O'Gara F."/>
        </authorList>
    </citation>
    <scope>NUCLEOTIDE SEQUENCE [LARGE SCALE GENOMIC DNA]</scope>
    <source>
        <strain evidence="6 7">Ad2</strain>
    </source>
</reference>
<name>A0A165YBS8_9HYPH</name>
<organism evidence="6 7">
    <name type="scientific">Pseudovibrio axinellae</name>
    <dbReference type="NCBI Taxonomy" id="989403"/>
    <lineage>
        <taxon>Bacteria</taxon>
        <taxon>Pseudomonadati</taxon>
        <taxon>Pseudomonadota</taxon>
        <taxon>Alphaproteobacteria</taxon>
        <taxon>Hyphomicrobiales</taxon>
        <taxon>Stappiaceae</taxon>
        <taxon>Pseudovibrio</taxon>
    </lineage>
</organism>
<dbReference type="InterPro" id="IPR036388">
    <property type="entry name" value="WH-like_DNA-bd_sf"/>
</dbReference>
<keyword evidence="4" id="KW-0804">Transcription</keyword>
<dbReference type="PANTHER" id="PTHR30537">
    <property type="entry name" value="HTH-TYPE TRANSCRIPTIONAL REGULATOR"/>
    <property type="match status" value="1"/>
</dbReference>
<dbReference type="FunFam" id="3.40.190.290:FF:000001">
    <property type="entry name" value="Transcriptional regulator, LysR family"/>
    <property type="match status" value="1"/>
</dbReference>
<dbReference type="PROSITE" id="PS50931">
    <property type="entry name" value="HTH_LYSR"/>
    <property type="match status" value="1"/>
</dbReference>
<dbReference type="Gene3D" id="1.10.10.10">
    <property type="entry name" value="Winged helix-like DNA-binding domain superfamily/Winged helix DNA-binding domain"/>
    <property type="match status" value="1"/>
</dbReference>
<gene>
    <name evidence="6" type="primary">dmlR_9</name>
    <name evidence="6" type="ORF">PsAD2_02553</name>
</gene>
<evidence type="ECO:0000256" key="2">
    <source>
        <dbReference type="ARBA" id="ARBA00023015"/>
    </source>
</evidence>
<dbReference type="SUPFAM" id="SSF53850">
    <property type="entry name" value="Periplasmic binding protein-like II"/>
    <property type="match status" value="1"/>
</dbReference>
<dbReference type="PANTHER" id="PTHR30537:SF5">
    <property type="entry name" value="HTH-TYPE TRANSCRIPTIONAL ACTIVATOR TTDR-RELATED"/>
    <property type="match status" value="1"/>
</dbReference>